<gene>
    <name evidence="1" type="ORF">BZL30_8090</name>
</gene>
<dbReference type="EMBL" id="MVBM01000009">
    <property type="protein sequence ID" value="OOK66371.1"/>
    <property type="molecule type" value="Genomic_DNA"/>
</dbReference>
<reference evidence="1 2" key="1">
    <citation type="submission" date="2017-02" db="EMBL/GenBank/DDBJ databases">
        <title>Complete genome sequences of Mycobacterium kansasii strains isolated from rhesus macaques.</title>
        <authorList>
            <person name="Panda A."/>
            <person name="Nagaraj S."/>
            <person name="Zhao X."/>
            <person name="Tettelin H."/>
            <person name="Detolla L.J."/>
        </authorList>
    </citation>
    <scope>NUCLEOTIDE SEQUENCE [LARGE SCALE GENOMIC DNA]</scope>
    <source>
        <strain evidence="1 2">11-3813</strain>
    </source>
</reference>
<sequence length="40" mass="4467">MLRQVRRRDDQRGIGPAICAARSTARIDESEPSVPTTTVR</sequence>
<accession>A0A1V3WJB7</accession>
<evidence type="ECO:0000313" key="2">
    <source>
        <dbReference type="Proteomes" id="UP000189229"/>
    </source>
</evidence>
<name>A0A1V3WJB7_MYCKA</name>
<evidence type="ECO:0000313" key="1">
    <source>
        <dbReference type="EMBL" id="OOK66371.1"/>
    </source>
</evidence>
<organism evidence="1 2">
    <name type="scientific">Mycobacterium kansasii</name>
    <dbReference type="NCBI Taxonomy" id="1768"/>
    <lineage>
        <taxon>Bacteria</taxon>
        <taxon>Bacillati</taxon>
        <taxon>Actinomycetota</taxon>
        <taxon>Actinomycetes</taxon>
        <taxon>Mycobacteriales</taxon>
        <taxon>Mycobacteriaceae</taxon>
        <taxon>Mycobacterium</taxon>
    </lineage>
</organism>
<protein>
    <submittedName>
        <fullName evidence="1">Uncharacterized protein</fullName>
    </submittedName>
</protein>
<comment type="caution">
    <text evidence="1">The sequence shown here is derived from an EMBL/GenBank/DDBJ whole genome shotgun (WGS) entry which is preliminary data.</text>
</comment>
<dbReference type="AlphaFoldDB" id="A0A1V3WJB7"/>
<dbReference type="Proteomes" id="UP000189229">
    <property type="component" value="Unassembled WGS sequence"/>
</dbReference>
<proteinExistence type="predicted"/>